<dbReference type="EMBL" id="EU836325">
    <property type="protein sequence ID" value="ACF37254.1"/>
    <property type="molecule type" value="Genomic_DNA"/>
</dbReference>
<evidence type="ECO:0000313" key="1">
    <source>
        <dbReference type="EMBL" id="ACF37254.1"/>
    </source>
</evidence>
<name>B5ACJ3_9FUSO</name>
<gene>
    <name evidence="1" type="primary">lktA</name>
</gene>
<sequence>TADSKQGISSFGVGVGGAGVGAGIAGTVSVNQLSGKTEVDVEKSHIAVKEADISSKHYGVVSVGNGSLGAAVKGAGIGAAVSVTKDLTNTKLRIKDSNISTKTKLDAIAKNHTKLNSGIVGIGAAGIGAGVSGVVS</sequence>
<dbReference type="AlphaFoldDB" id="B5ACJ3"/>
<feature type="non-terminal residue" evidence="1">
    <location>
        <position position="1"/>
    </location>
</feature>
<feature type="non-terminal residue" evidence="1">
    <location>
        <position position="136"/>
    </location>
</feature>
<protein>
    <submittedName>
        <fullName evidence="1">Leukotoxin</fullName>
    </submittedName>
</protein>
<reference evidence="1" key="1">
    <citation type="journal article" date="2009" name="Vet. Microbiol.">
        <title>Identification of a leukotoxin sequence from Fusobacterium equinum.</title>
        <authorList>
            <person name="Zhou H."/>
            <person name="Bennett G."/>
            <person name="Kennan R.M."/>
            <person name="Rood J.I."/>
            <person name="Hickford J.G."/>
        </authorList>
    </citation>
    <scope>NUCLEOTIDE SEQUENCE</scope>
</reference>
<organism evidence="1">
    <name type="scientific">Fusobacterium equinum</name>
    <dbReference type="NCBI Taxonomy" id="134605"/>
    <lineage>
        <taxon>Bacteria</taxon>
        <taxon>Fusobacteriati</taxon>
        <taxon>Fusobacteriota</taxon>
        <taxon>Fusobacteriia</taxon>
        <taxon>Fusobacteriales</taxon>
        <taxon>Fusobacteriaceae</taxon>
        <taxon>Fusobacterium</taxon>
    </lineage>
</organism>
<proteinExistence type="predicted"/>
<accession>B5ACJ3</accession>